<reference evidence="2" key="1">
    <citation type="submission" date="2005-08" db="EMBL/GenBank/DDBJ databases">
        <title>Complete sequence of chromosome 2 of Ralstonia eutropha JMP134.</title>
        <authorList>
            <person name="Copeland A."/>
            <person name="Lucas S."/>
            <person name="Lapidus A."/>
            <person name="Barry K."/>
            <person name="Detter J.C."/>
            <person name="Glavina T."/>
            <person name="Hammon N."/>
            <person name="Israni S."/>
            <person name="Pitluck S."/>
            <person name="Goltsman E."/>
            <person name="Martinez M."/>
            <person name="Schmutz J."/>
            <person name="Larimer F."/>
            <person name="Land M."/>
            <person name="Lykidis A."/>
            <person name="Richardson P."/>
        </authorList>
    </citation>
    <scope>NUCLEOTIDE SEQUENCE [LARGE SCALE GENOMIC DNA]</scope>
    <source>
        <strain evidence="2">JMP134</strain>
    </source>
</reference>
<feature type="binding site" evidence="1">
    <location>
        <position position="246"/>
    </location>
    <ligand>
        <name>adenosylcob(III)alamin</name>
        <dbReference type="ChEBI" id="CHEBI:18408"/>
    </ligand>
</feature>
<dbReference type="NCBIfam" id="NF011649">
    <property type="entry name" value="PRK15067.1"/>
    <property type="match status" value="1"/>
</dbReference>
<dbReference type="STRING" id="264198.Reut_B5490"/>
<keyword evidence="1 2" id="KW-0456">Lyase</keyword>
<comment type="subcellular location">
    <subcellularLocation>
        <location evidence="1">Bacterial microcompartment</location>
    </subcellularLocation>
</comment>
<dbReference type="eggNOG" id="COG4303">
    <property type="taxonomic scope" value="Bacteria"/>
</dbReference>
<protein>
    <recommendedName>
        <fullName evidence="1">Ethanolamine ammonia-lyase large subunit</fullName>
        <shortName evidence="1">EAL large subunit</shortName>
        <ecNumber evidence="1">4.3.1.7</ecNumber>
    </recommendedName>
</protein>
<feature type="binding site" evidence="1">
    <location>
        <position position="402"/>
    </location>
    <ligand>
        <name>adenosylcob(III)alamin</name>
        <dbReference type="ChEBI" id="CHEBI:18408"/>
    </ligand>
</feature>
<dbReference type="InterPro" id="IPR044941">
    <property type="entry name" value="EutB_N_sf"/>
</dbReference>
<feature type="binding site" evidence="1">
    <location>
        <position position="193"/>
    </location>
    <ligand>
        <name>substrate</name>
    </ligand>
</feature>
<dbReference type="GO" id="GO:0008851">
    <property type="term" value="F:ethanolamine ammonia-lyase activity"/>
    <property type="evidence" value="ECO:0007669"/>
    <property type="project" value="UniProtKB-UniRule"/>
</dbReference>
<dbReference type="InterPro" id="IPR013785">
    <property type="entry name" value="Aldolase_TIM"/>
</dbReference>
<feature type="binding site" evidence="1">
    <location>
        <position position="288"/>
    </location>
    <ligand>
        <name>substrate</name>
    </ligand>
</feature>
<dbReference type="GO" id="GO:0031419">
    <property type="term" value="F:cobalamin binding"/>
    <property type="evidence" value="ECO:0007669"/>
    <property type="project" value="UniProtKB-UniRule"/>
</dbReference>
<dbReference type="EMBL" id="CP000091">
    <property type="protein sequence ID" value="AAZ64835.1"/>
    <property type="molecule type" value="Genomic_DNA"/>
</dbReference>
<feature type="binding site" evidence="1">
    <location>
        <position position="296"/>
    </location>
    <ligand>
        <name>adenosylcob(III)alamin</name>
        <dbReference type="ChEBI" id="CHEBI:18408"/>
    </ligand>
</feature>
<dbReference type="Gene3D" id="3.20.20.70">
    <property type="entry name" value="Aldolase class I"/>
    <property type="match status" value="1"/>
</dbReference>
<comment type="subunit">
    <text evidence="1">The basic unit is a heterodimer which dimerizes to form tetramers. The heterotetramers trimerize; 6 large subunits form a core ring with 6 small subunits projecting outwards.</text>
</comment>
<dbReference type="PIRSF" id="PIRSF018788">
    <property type="entry name" value="EutB"/>
    <property type="match status" value="1"/>
</dbReference>
<dbReference type="InterPro" id="IPR044939">
    <property type="entry name" value="EutB_dom_2_sf"/>
</dbReference>
<dbReference type="Gene3D" id="2.30.170.30">
    <property type="entry name" value="ethanolamine ammonia-lyase heavy chain domain like"/>
    <property type="match status" value="1"/>
</dbReference>
<comment type="similarity">
    <text evidence="1">Belongs to the EutB family.</text>
</comment>
<comment type="cofactor">
    <cofactor evidence="1">
        <name>adenosylcob(III)alamin</name>
        <dbReference type="ChEBI" id="CHEBI:18408"/>
    </cofactor>
    <text evidence="1">Binds between the large and small subunits.</text>
</comment>
<dbReference type="GO" id="GO:0031471">
    <property type="term" value="C:ethanolamine degradation polyhedral organelle"/>
    <property type="evidence" value="ECO:0007669"/>
    <property type="project" value="UniProtKB-UniRule"/>
</dbReference>
<dbReference type="EC" id="4.3.1.7" evidence="1"/>
<name>Q46PU9_CUPPJ</name>
<dbReference type="GO" id="GO:0046336">
    <property type="term" value="P:ethanolamine catabolic process"/>
    <property type="evidence" value="ECO:0007669"/>
    <property type="project" value="UniProtKB-UniRule"/>
</dbReference>
<dbReference type="KEGG" id="reu:Reut_B5490"/>
<comment type="function">
    <text evidence="1">Catalyzes the deamination of various vicinal amino-alcohols to oxo compounds. Allows this organism to utilize ethanolamine as the sole source of nitrogen and carbon in the presence of vitamin B12.</text>
</comment>
<proteinExistence type="inferred from homology"/>
<feature type="binding site" evidence="1">
    <location>
        <position position="363"/>
    </location>
    <ligand>
        <name>substrate</name>
    </ligand>
</feature>
<feature type="binding site" evidence="1">
    <location>
        <position position="194"/>
    </location>
    <ligand>
        <name>adenosylcob(III)alamin</name>
        <dbReference type="ChEBI" id="CHEBI:18408"/>
    </ligand>
</feature>
<dbReference type="GO" id="GO:0005829">
    <property type="term" value="C:cytosol"/>
    <property type="evidence" value="ECO:0007669"/>
    <property type="project" value="TreeGrafter"/>
</dbReference>
<evidence type="ECO:0000256" key="1">
    <source>
        <dbReference type="HAMAP-Rule" id="MF_00861"/>
    </source>
</evidence>
<dbReference type="HOGENOM" id="CLU_048555_0_0_4"/>
<dbReference type="GO" id="GO:0009350">
    <property type="term" value="C:ethanolamine ammonia-lyase complex"/>
    <property type="evidence" value="ECO:0007669"/>
    <property type="project" value="UniProtKB-UniRule"/>
</dbReference>
<dbReference type="AlphaFoldDB" id="Q46PU9"/>
<dbReference type="GO" id="GO:0006520">
    <property type="term" value="P:amino acid metabolic process"/>
    <property type="evidence" value="ECO:0007669"/>
    <property type="project" value="InterPro"/>
</dbReference>
<gene>
    <name evidence="1" type="primary">eutB</name>
    <name evidence="2" type="ordered locus">Reut_B5490</name>
</gene>
<dbReference type="FunFam" id="3.20.20.70:FF:000055">
    <property type="entry name" value="Ethanolamine ammonia-lyase heavy chain"/>
    <property type="match status" value="1"/>
</dbReference>
<dbReference type="InterPro" id="IPR010628">
    <property type="entry name" value="EutB"/>
</dbReference>
<dbReference type="DNASU" id="3614457"/>
<dbReference type="PANTHER" id="PTHR39329">
    <property type="entry name" value="ETHANOLAMINE AMMONIA-LYASE HEAVY CHAIN"/>
    <property type="match status" value="1"/>
</dbReference>
<feature type="binding site" evidence="1">
    <location>
        <begin position="160"/>
        <end position="162"/>
    </location>
    <ligand>
        <name>substrate</name>
    </ligand>
</feature>
<accession>Q46PU9</accession>
<dbReference type="Pfam" id="PF06751">
    <property type="entry name" value="EutB"/>
    <property type="match status" value="1"/>
</dbReference>
<keyword evidence="1" id="KW-1283">Bacterial microcompartment</keyword>
<keyword evidence="1" id="KW-0170">Cobalt</keyword>
<organism evidence="2">
    <name type="scientific">Cupriavidus pinatubonensis (strain JMP 134 / LMG 1197)</name>
    <name type="common">Cupriavidus necator (strain JMP 134)</name>
    <dbReference type="NCBI Taxonomy" id="264198"/>
    <lineage>
        <taxon>Bacteria</taxon>
        <taxon>Pseudomonadati</taxon>
        <taxon>Pseudomonadota</taxon>
        <taxon>Betaproteobacteria</taxon>
        <taxon>Burkholderiales</taxon>
        <taxon>Burkholderiaceae</taxon>
        <taxon>Cupriavidus</taxon>
    </lineage>
</organism>
<sequence>MAFTHTVGQHRHVFADLRTLLAKASPARSGDYLAGIAAASEEERMAARMALAAVPLTQFLSEALVPYEDDEVTRLIVDSHDAVAFAEIASLTVGDFRNWLLLHETDSTTLATVARGITPEMAAAVSKLMRNQDLIAVARKCHVVTRFRSTVGLPGRLSVRLQPNHPTDDPKGIAASIIDGLMYGCGDATIGVNPVSDSLGAIVSLLRMIDDLRCRYDIPTQSCVLTHVTHTLRAMEQGAPVDLVFQSVAGSERANAAFGISLSLLAEAHDAAQALARGTVGDNVMYFETGQGSALSANAHHGVDQQTMEARAYAVARRFSPLLVNTVVGFIGPEYLYDGKQIIRAGLEDHFCGKLLGVPMGCDVCYTNHAEADQDDMDTLLTLFGVAGINFIMGVPGADDIMLNYQSTSFHDALYLREVLGLRPAPEFEAWLQRMGIADGSGRLLEPAERQPLLELAHTL</sequence>
<dbReference type="OrthoDB" id="9770909at2"/>
<comment type="pathway">
    <text evidence="1">Amine and polyamine degradation; ethanolamine degradation.</text>
</comment>
<keyword evidence="1" id="KW-0846">Cobalamin</keyword>
<evidence type="ECO:0000313" key="2">
    <source>
        <dbReference type="EMBL" id="AAZ64835.1"/>
    </source>
</evidence>
<comment type="catalytic activity">
    <reaction evidence="1">
        <text>ethanolamine = acetaldehyde + NH4(+)</text>
        <dbReference type="Rhea" id="RHEA:15313"/>
        <dbReference type="ChEBI" id="CHEBI:15343"/>
        <dbReference type="ChEBI" id="CHEBI:28938"/>
        <dbReference type="ChEBI" id="CHEBI:57603"/>
        <dbReference type="EC" id="4.3.1.7"/>
    </reaction>
</comment>
<dbReference type="HAMAP" id="MF_00861">
    <property type="entry name" value="EutB"/>
    <property type="match status" value="1"/>
</dbReference>
<dbReference type="PANTHER" id="PTHR39329:SF1">
    <property type="entry name" value="ETHANOLAMINE AMMONIA-LYASE LARGE SUBUNIT"/>
    <property type="match status" value="1"/>
</dbReference>
<dbReference type="Gene3D" id="1.10.220.70">
    <property type="entry name" value="lyase"/>
    <property type="match status" value="1"/>
</dbReference>
<dbReference type="UniPathway" id="UPA00560"/>